<reference evidence="2" key="1">
    <citation type="journal article" date="2014" name="Int. J. Syst. Evol. Microbiol.">
        <title>Complete genome sequence of Corynebacterium casei LMG S-19264T (=DSM 44701T), isolated from a smear-ripened cheese.</title>
        <authorList>
            <consortium name="US DOE Joint Genome Institute (JGI-PGF)"/>
            <person name="Walter F."/>
            <person name="Albersmeier A."/>
            <person name="Kalinowski J."/>
            <person name="Ruckert C."/>
        </authorList>
    </citation>
    <scope>NUCLEOTIDE SEQUENCE</scope>
    <source>
        <strain evidence="2">CGMCC 1.12785</strain>
    </source>
</reference>
<name>A0A8J2U068_9MICO</name>
<dbReference type="AlphaFoldDB" id="A0A8J2U068"/>
<evidence type="ECO:0000259" key="1">
    <source>
        <dbReference type="Pfam" id="PF14588"/>
    </source>
</evidence>
<comment type="caution">
    <text evidence="2">The sequence shown here is derived from an EMBL/GenBank/DDBJ whole genome shotgun (WGS) entry which is preliminary data.</text>
</comment>
<dbReference type="Pfam" id="PF14588">
    <property type="entry name" value="YjgF_endoribonc"/>
    <property type="match status" value="1"/>
</dbReference>
<sequence>MEAETRISDLGVDKRLADLGLSLPEVATPAGAYIPALRTGNVVQTSGQLPLVDGALPATGRLGAEVSLEQGYELARQCILGALAAVKSVTGSLDDIAQVVKVTGFVSSAVDFYDQPKVVNGASELLGELFGEAGRHSRSAVGVAALPLNAPVEIELQVLLRG</sequence>
<dbReference type="InterPro" id="IPR035959">
    <property type="entry name" value="RutC-like_sf"/>
</dbReference>
<feature type="domain" description="Endoribonuclease L-PSP/chorismate mutase-like" evidence="1">
    <location>
        <begin position="14"/>
        <end position="150"/>
    </location>
</feature>
<dbReference type="PANTHER" id="PTHR43760:SF1">
    <property type="entry name" value="ENDORIBONUCLEASE L-PSP_CHORISMATE MUTASE-LIKE DOMAIN-CONTAINING PROTEIN"/>
    <property type="match status" value="1"/>
</dbReference>
<organism evidence="2 3">
    <name type="scientific">Sediminivirga luteola</name>
    <dbReference type="NCBI Taxonomy" id="1774748"/>
    <lineage>
        <taxon>Bacteria</taxon>
        <taxon>Bacillati</taxon>
        <taxon>Actinomycetota</taxon>
        <taxon>Actinomycetes</taxon>
        <taxon>Micrococcales</taxon>
        <taxon>Brevibacteriaceae</taxon>
        <taxon>Sediminivirga</taxon>
    </lineage>
</organism>
<dbReference type="EMBL" id="BMFY01000014">
    <property type="protein sequence ID" value="GGA24069.1"/>
    <property type="molecule type" value="Genomic_DNA"/>
</dbReference>
<accession>A0A8J2U068</accession>
<dbReference type="PANTHER" id="PTHR43760">
    <property type="entry name" value="ENDORIBONUCLEASE-RELATED"/>
    <property type="match status" value="1"/>
</dbReference>
<dbReference type="Gene3D" id="3.30.1330.40">
    <property type="entry name" value="RutC-like"/>
    <property type="match status" value="1"/>
</dbReference>
<dbReference type="Proteomes" id="UP000616114">
    <property type="component" value="Unassembled WGS sequence"/>
</dbReference>
<protein>
    <submittedName>
        <fullName evidence="2">LysR family transcriptional regulator</fullName>
    </submittedName>
</protein>
<evidence type="ECO:0000313" key="2">
    <source>
        <dbReference type="EMBL" id="GGA24069.1"/>
    </source>
</evidence>
<dbReference type="InterPro" id="IPR013813">
    <property type="entry name" value="Endoribo_LPSP/chorism_mut-like"/>
</dbReference>
<keyword evidence="3" id="KW-1185">Reference proteome</keyword>
<evidence type="ECO:0000313" key="3">
    <source>
        <dbReference type="Proteomes" id="UP000616114"/>
    </source>
</evidence>
<proteinExistence type="predicted"/>
<dbReference type="CDD" id="cd02199">
    <property type="entry name" value="YjgF_YER057c_UK114_like_1"/>
    <property type="match status" value="1"/>
</dbReference>
<gene>
    <name evidence="2" type="ORF">GCM10011333_28920</name>
</gene>
<reference evidence="2" key="2">
    <citation type="submission" date="2020-09" db="EMBL/GenBank/DDBJ databases">
        <authorList>
            <person name="Sun Q."/>
            <person name="Zhou Y."/>
        </authorList>
    </citation>
    <scope>NUCLEOTIDE SEQUENCE</scope>
    <source>
        <strain evidence="2">CGMCC 1.12785</strain>
    </source>
</reference>
<dbReference type="SUPFAM" id="SSF55298">
    <property type="entry name" value="YjgF-like"/>
    <property type="match status" value="1"/>
</dbReference>